<dbReference type="EMBL" id="CAJVCH010547060">
    <property type="protein sequence ID" value="CAG7828308.1"/>
    <property type="molecule type" value="Genomic_DNA"/>
</dbReference>
<feature type="non-terminal residue" evidence="1">
    <location>
        <position position="1"/>
    </location>
</feature>
<evidence type="ECO:0000313" key="1">
    <source>
        <dbReference type="EMBL" id="CAG7828308.1"/>
    </source>
</evidence>
<name>A0A8J2L8W3_9HEXA</name>
<keyword evidence="2" id="KW-1185">Reference proteome</keyword>
<dbReference type="Proteomes" id="UP000708208">
    <property type="component" value="Unassembled WGS sequence"/>
</dbReference>
<proteinExistence type="predicted"/>
<reference evidence="1" key="1">
    <citation type="submission" date="2021-06" db="EMBL/GenBank/DDBJ databases">
        <authorList>
            <person name="Hodson N. C."/>
            <person name="Mongue J. A."/>
            <person name="Jaron S. K."/>
        </authorList>
    </citation>
    <scope>NUCLEOTIDE SEQUENCE</scope>
</reference>
<dbReference type="AlphaFoldDB" id="A0A8J2L8W3"/>
<accession>A0A8J2L8W3</accession>
<protein>
    <submittedName>
        <fullName evidence="1">Uncharacterized protein</fullName>
    </submittedName>
</protein>
<comment type="caution">
    <text evidence="1">The sequence shown here is derived from an EMBL/GenBank/DDBJ whole genome shotgun (WGS) entry which is preliminary data.</text>
</comment>
<organism evidence="1 2">
    <name type="scientific">Allacma fusca</name>
    <dbReference type="NCBI Taxonomy" id="39272"/>
    <lineage>
        <taxon>Eukaryota</taxon>
        <taxon>Metazoa</taxon>
        <taxon>Ecdysozoa</taxon>
        <taxon>Arthropoda</taxon>
        <taxon>Hexapoda</taxon>
        <taxon>Collembola</taxon>
        <taxon>Symphypleona</taxon>
        <taxon>Sminthuridae</taxon>
        <taxon>Allacma</taxon>
    </lineage>
</organism>
<gene>
    <name evidence="1" type="ORF">AFUS01_LOCUS38247</name>
</gene>
<feature type="non-terminal residue" evidence="1">
    <location>
        <position position="141"/>
    </location>
</feature>
<evidence type="ECO:0000313" key="2">
    <source>
        <dbReference type="Proteomes" id="UP000708208"/>
    </source>
</evidence>
<sequence>IGKEFWKSRPQTLAEVLSFASKIFQYVDGLPLISHQKTNLPLELDHLRWFMLPGDAESYLRSDLKKPRSSRPFVVKKFQKRDSNPFTQMFTFSKLSVPFEIQSASIPQDIMKGLKKIAAHNDRINNRLTKEECKLLSFSCQ</sequence>